<organism evidence="5 6">
    <name type="scientific">Synchytrium endobioticum</name>
    <dbReference type="NCBI Taxonomy" id="286115"/>
    <lineage>
        <taxon>Eukaryota</taxon>
        <taxon>Fungi</taxon>
        <taxon>Fungi incertae sedis</taxon>
        <taxon>Chytridiomycota</taxon>
        <taxon>Chytridiomycota incertae sedis</taxon>
        <taxon>Chytridiomycetes</taxon>
        <taxon>Synchytriales</taxon>
        <taxon>Synchytriaceae</taxon>
        <taxon>Synchytrium</taxon>
    </lineage>
</organism>
<dbReference type="Gene3D" id="3.50.50.60">
    <property type="entry name" value="FAD/NAD(P)-binding domain"/>
    <property type="match status" value="1"/>
</dbReference>
<dbReference type="InterPro" id="IPR002938">
    <property type="entry name" value="FAD-bd"/>
</dbReference>
<dbReference type="Pfam" id="PF01494">
    <property type="entry name" value="FAD_binding_3"/>
    <property type="match status" value="1"/>
</dbReference>
<keyword evidence="1" id="KW-0285">Flavoprotein</keyword>
<name>A0A507D9V9_9FUNG</name>
<feature type="domain" description="FAD-binding" evidence="4">
    <location>
        <begin position="11"/>
        <end position="198"/>
    </location>
</feature>
<reference evidence="5 6" key="1">
    <citation type="journal article" date="2019" name="Sci. Rep.">
        <title>Comparative genomics of chytrid fungi reveal insights into the obligate biotrophic and pathogenic lifestyle of Synchytrium endobioticum.</title>
        <authorList>
            <person name="van de Vossenberg B.T.L.H."/>
            <person name="Warris S."/>
            <person name="Nguyen H.D.T."/>
            <person name="van Gent-Pelzer M.P.E."/>
            <person name="Joly D.L."/>
            <person name="van de Geest H.C."/>
            <person name="Bonants P.J.M."/>
            <person name="Smith D.S."/>
            <person name="Levesque C.A."/>
            <person name="van der Lee T.A.J."/>
        </authorList>
    </citation>
    <scope>NUCLEOTIDE SEQUENCE [LARGE SCALE GENOMIC DNA]</scope>
    <source>
        <strain evidence="5 6">MB42</strain>
    </source>
</reference>
<keyword evidence="6" id="KW-1185">Reference proteome</keyword>
<evidence type="ECO:0000313" key="5">
    <source>
        <dbReference type="EMBL" id="TPX48231.1"/>
    </source>
</evidence>
<dbReference type="EMBL" id="QEAN01000104">
    <property type="protein sequence ID" value="TPX48231.1"/>
    <property type="molecule type" value="Genomic_DNA"/>
</dbReference>
<accession>A0A507D9V9</accession>
<protein>
    <recommendedName>
        <fullName evidence="4">FAD-binding domain-containing protein</fullName>
    </recommendedName>
</protein>
<keyword evidence="3" id="KW-0560">Oxidoreductase</keyword>
<dbReference type="AlphaFoldDB" id="A0A507D9V9"/>
<dbReference type="VEuPathDB" id="FungiDB:SeMB42_g03088"/>
<evidence type="ECO:0000313" key="6">
    <source>
        <dbReference type="Proteomes" id="UP000317494"/>
    </source>
</evidence>
<proteinExistence type="predicted"/>
<evidence type="ECO:0000259" key="4">
    <source>
        <dbReference type="Pfam" id="PF01494"/>
    </source>
</evidence>
<comment type="caution">
    <text evidence="5">The sequence shown here is derived from an EMBL/GenBank/DDBJ whole genome shotgun (WGS) entry which is preliminary data.</text>
</comment>
<dbReference type="SUPFAM" id="SSF51905">
    <property type="entry name" value="FAD/NAD(P)-binding domain"/>
    <property type="match status" value="1"/>
</dbReference>
<keyword evidence="2" id="KW-0274">FAD</keyword>
<dbReference type="GO" id="GO:0016491">
    <property type="term" value="F:oxidoreductase activity"/>
    <property type="evidence" value="ECO:0007669"/>
    <property type="project" value="UniProtKB-KW"/>
</dbReference>
<evidence type="ECO:0000256" key="1">
    <source>
        <dbReference type="ARBA" id="ARBA00022630"/>
    </source>
</evidence>
<dbReference type="GO" id="GO:0071949">
    <property type="term" value="F:FAD binding"/>
    <property type="evidence" value="ECO:0007669"/>
    <property type="project" value="InterPro"/>
</dbReference>
<evidence type="ECO:0000256" key="3">
    <source>
        <dbReference type="ARBA" id="ARBA00023002"/>
    </source>
</evidence>
<dbReference type="Proteomes" id="UP000317494">
    <property type="component" value="Unassembled WGS sequence"/>
</dbReference>
<sequence length="430" mass="47949">MPGHITRPAFVIIGSGPAGLAAALSLLDAGYLAQKDFVVLEKRERFQRRPQENALLSCASAKLRHWNVIQKLECRKQLSPRGGRLYVRFEDHKTSTWVGAKYTEIVGEYLGDLSTLSVNNVLDDFSTARNMNLTTIGDTERALLDAATERGVEIIRGAILKLTWLREPQRYHISYSNKEGGPIDLGIPDLVIVCEGASRKLLNKVIGPQHSIRELPEHPPHSYFVCCNVYFVSSQKRRQTMPTGIYIRQYGEQGFVFAPVADAPIRNHETNQARGKTDPETLKDVRLGEITEPIQIRDSLLSQAHAGRNLVFFGDAFSTGTFQSGAGMNILLTVDCNSLKSLISTISEYPETALTEYTKNMTATHMTWHARNSEMYYTAGVPLFVPFVSRTNATHIFKDSLEMVEKLVAPAMKVMMDPSLAVENIGKSKM</sequence>
<dbReference type="InterPro" id="IPR036188">
    <property type="entry name" value="FAD/NAD-bd_sf"/>
</dbReference>
<gene>
    <name evidence="5" type="ORF">SeMB42_g03088</name>
</gene>
<evidence type="ECO:0000256" key="2">
    <source>
        <dbReference type="ARBA" id="ARBA00022827"/>
    </source>
</evidence>